<dbReference type="InterPro" id="IPR038709">
    <property type="entry name" value="RpoN_core-bd_sf"/>
</dbReference>
<dbReference type="InterPro" id="IPR007634">
    <property type="entry name" value="RNA_pol_sigma_54_DNA-bd"/>
</dbReference>
<dbReference type="PANTHER" id="PTHR32248:SF4">
    <property type="entry name" value="RNA POLYMERASE SIGMA-54 FACTOR"/>
    <property type="match status" value="1"/>
</dbReference>
<dbReference type="PIRSF" id="PIRSF000774">
    <property type="entry name" value="RpoN"/>
    <property type="match status" value="1"/>
</dbReference>
<evidence type="ECO:0000256" key="4">
    <source>
        <dbReference type="ARBA" id="ARBA00022695"/>
    </source>
</evidence>
<evidence type="ECO:0000256" key="3">
    <source>
        <dbReference type="ARBA" id="ARBA00022679"/>
    </source>
</evidence>
<keyword evidence="5" id="KW-0805">Transcription regulation</keyword>
<dbReference type="Pfam" id="PF04552">
    <property type="entry name" value="Sigma54_DBD"/>
    <property type="match status" value="1"/>
</dbReference>
<evidence type="ECO:0000256" key="5">
    <source>
        <dbReference type="ARBA" id="ARBA00023015"/>
    </source>
</evidence>
<dbReference type="NCBIfam" id="TIGR02395">
    <property type="entry name" value="rpoN_sigma"/>
    <property type="match status" value="1"/>
</dbReference>
<protein>
    <submittedName>
        <fullName evidence="11">RNA polymerase factor sigma-54</fullName>
    </submittedName>
</protein>
<evidence type="ECO:0000256" key="2">
    <source>
        <dbReference type="ARBA" id="ARBA00022478"/>
    </source>
</evidence>
<feature type="domain" description="RNA polymerase sigma factor 54 core-binding" evidence="10">
    <location>
        <begin position="78"/>
        <end position="252"/>
    </location>
</feature>
<dbReference type="Proteomes" id="UP001597252">
    <property type="component" value="Unassembled WGS sequence"/>
</dbReference>
<dbReference type="Gene3D" id="1.10.10.60">
    <property type="entry name" value="Homeodomain-like"/>
    <property type="match status" value="1"/>
</dbReference>
<dbReference type="InterPro" id="IPR007046">
    <property type="entry name" value="RNA_pol_sigma_54_core-bd"/>
</dbReference>
<dbReference type="Gene3D" id="1.10.10.1330">
    <property type="entry name" value="RNA polymerase sigma-54 factor, core-binding domain"/>
    <property type="match status" value="1"/>
</dbReference>
<keyword evidence="12" id="KW-1185">Reference proteome</keyword>
<dbReference type="Pfam" id="PF04963">
    <property type="entry name" value="Sigma54_CBD"/>
    <property type="match status" value="1"/>
</dbReference>
<keyword evidence="8" id="KW-0804">Transcription</keyword>
<accession>A0ABW4ECD8</accession>
<keyword evidence="3" id="KW-0808">Transferase</keyword>
<evidence type="ECO:0000313" key="11">
    <source>
        <dbReference type="EMBL" id="MFD1486295.1"/>
    </source>
</evidence>
<dbReference type="EMBL" id="JBHTON010000057">
    <property type="protein sequence ID" value="MFD1486295.1"/>
    <property type="molecule type" value="Genomic_DNA"/>
</dbReference>
<keyword evidence="7" id="KW-0238">DNA-binding</keyword>
<comment type="caution">
    <text evidence="11">The sequence shown here is derived from an EMBL/GenBank/DDBJ whole genome shotgun (WGS) entry which is preliminary data.</text>
</comment>
<evidence type="ECO:0000259" key="10">
    <source>
        <dbReference type="Pfam" id="PF04963"/>
    </source>
</evidence>
<evidence type="ECO:0000259" key="9">
    <source>
        <dbReference type="Pfam" id="PF04552"/>
    </source>
</evidence>
<feature type="domain" description="RNA polymerase sigma factor 54 DNA-binding" evidence="9">
    <location>
        <begin position="271"/>
        <end position="421"/>
    </location>
</feature>
<dbReference type="Pfam" id="PF00309">
    <property type="entry name" value="Sigma54_AID"/>
    <property type="match status" value="1"/>
</dbReference>
<sequence>MGYQSLGTQQRQTQKQALILSQKMQQSLTVLQMNTFELTHYLQNISAENPLLDVSTRCVCPESSAAGLNQIVDDHLLSLPDYLLEQVRISSFDNSTKKDVVRLIDQIDNRGYLTESDSDLCKILNFSLSRLVHAKFKLQELEPAGVGACSLQECLLLQLDARKEEWQSPVRILVANHFEALCRQDWNKICRQMKINRVKLSECLRELHHLTANPGQIFDNQKDEYVLPELRVCVTGDKISLELVRGAEPQVVFVHETYETLRKHNDFEVQEYLKIKRNQFMDIAQACRRREKTLVAVGSAIVESQFEYFRNPNNGLKSVTLQQISQRVGLSESTVSRAIRGKYIQTDYTVLPIRNLLMTGQATIGSEIMSVLQEIVKNESIVLSDDQIRTVLSDRGFNISRRTVAKYRQLLEIPPASRRRKLSTVQ</sequence>
<keyword evidence="2" id="KW-0240">DNA-directed RNA polymerase</keyword>
<gene>
    <name evidence="11" type="primary">rpoN</name>
    <name evidence="11" type="ORF">ACFQ5J_13770</name>
</gene>
<comment type="similarity">
    <text evidence="1">Belongs to the sigma-54 factor family.</text>
</comment>
<dbReference type="PRINTS" id="PR00045">
    <property type="entry name" value="SIGMA54FCT"/>
</dbReference>
<reference evidence="12" key="1">
    <citation type="journal article" date="2019" name="Int. J. Syst. Evol. Microbiol.">
        <title>The Global Catalogue of Microorganisms (GCM) 10K type strain sequencing project: providing services to taxonomists for standard genome sequencing and annotation.</title>
        <authorList>
            <consortium name="The Broad Institute Genomics Platform"/>
            <consortium name="The Broad Institute Genome Sequencing Center for Infectious Disease"/>
            <person name="Wu L."/>
            <person name="Ma J."/>
        </authorList>
    </citation>
    <scope>NUCLEOTIDE SEQUENCE [LARGE SCALE GENOMIC DNA]</scope>
    <source>
        <strain evidence="12">CCM 8903</strain>
    </source>
</reference>
<keyword evidence="4" id="KW-0548">Nucleotidyltransferase</keyword>
<dbReference type="RefSeq" id="WP_125753925.1">
    <property type="nucleotide sequence ID" value="NZ_JBHTON010000057.1"/>
</dbReference>
<dbReference type="InterPro" id="IPR000394">
    <property type="entry name" value="RNA_pol_sigma_54"/>
</dbReference>
<evidence type="ECO:0000256" key="1">
    <source>
        <dbReference type="ARBA" id="ARBA00008798"/>
    </source>
</evidence>
<organism evidence="11 12">
    <name type="scientific">Lacticaseibacillus baoqingensis</name>
    <dbReference type="NCBI Taxonomy" id="2486013"/>
    <lineage>
        <taxon>Bacteria</taxon>
        <taxon>Bacillati</taxon>
        <taxon>Bacillota</taxon>
        <taxon>Bacilli</taxon>
        <taxon>Lactobacillales</taxon>
        <taxon>Lactobacillaceae</taxon>
        <taxon>Lacticaseibacillus</taxon>
    </lineage>
</organism>
<evidence type="ECO:0000256" key="6">
    <source>
        <dbReference type="ARBA" id="ARBA00023082"/>
    </source>
</evidence>
<proteinExistence type="inferred from homology"/>
<dbReference type="PROSITE" id="PS00718">
    <property type="entry name" value="SIGMA54_2"/>
    <property type="match status" value="1"/>
</dbReference>
<evidence type="ECO:0000256" key="8">
    <source>
        <dbReference type="ARBA" id="ARBA00023163"/>
    </source>
</evidence>
<dbReference type="PANTHER" id="PTHR32248">
    <property type="entry name" value="RNA POLYMERASE SIGMA-54 FACTOR"/>
    <property type="match status" value="1"/>
</dbReference>
<evidence type="ECO:0000256" key="7">
    <source>
        <dbReference type="ARBA" id="ARBA00023125"/>
    </source>
</evidence>
<name>A0ABW4ECD8_9LACO</name>
<evidence type="ECO:0000313" key="12">
    <source>
        <dbReference type="Proteomes" id="UP001597252"/>
    </source>
</evidence>
<keyword evidence="6" id="KW-0731">Sigma factor</keyword>
<dbReference type="PROSITE" id="PS50044">
    <property type="entry name" value="SIGMA54_3"/>
    <property type="match status" value="1"/>
</dbReference>